<dbReference type="Gene3D" id="2.60.120.260">
    <property type="entry name" value="Galactose-binding domain-like"/>
    <property type="match status" value="3"/>
</dbReference>
<accession>A0A1J4NXD6</accession>
<keyword evidence="5 11" id="KW-0732">Signal</keyword>
<dbReference type="InterPro" id="IPR013783">
    <property type="entry name" value="Ig-like_fold"/>
</dbReference>
<protein>
    <recommendedName>
        <fullName evidence="4">acid phosphatase</fullName>
        <ecNumber evidence="4">3.1.3.2</ecNumber>
    </recommendedName>
</protein>
<dbReference type="CDD" id="cd00063">
    <property type="entry name" value="FN3"/>
    <property type="match status" value="1"/>
</dbReference>
<dbReference type="PROSITE" id="PS51318">
    <property type="entry name" value="TAT"/>
    <property type="match status" value="1"/>
</dbReference>
<dbReference type="InterPro" id="IPR041371">
    <property type="entry name" value="GH92_N"/>
</dbReference>
<dbReference type="PANTHER" id="PTHR12143">
    <property type="entry name" value="PEPTIDE N-GLYCANASE PNGASE -RELATED"/>
    <property type="match status" value="1"/>
</dbReference>
<dbReference type="Gene3D" id="1.20.1050.60">
    <property type="entry name" value="alpha-1,2-mannosidase"/>
    <property type="match status" value="1"/>
</dbReference>
<dbReference type="InterPro" id="IPR018296">
    <property type="entry name" value="Acid_Pase_classA_bac_CS"/>
</dbReference>
<dbReference type="InterPro" id="IPR012939">
    <property type="entry name" value="Glyco_hydro_92"/>
</dbReference>
<evidence type="ECO:0000313" key="14">
    <source>
        <dbReference type="EMBL" id="OIJ66984.1"/>
    </source>
</evidence>
<evidence type="ECO:0000256" key="11">
    <source>
        <dbReference type="SAM" id="SignalP"/>
    </source>
</evidence>
<dbReference type="InterPro" id="IPR006584">
    <property type="entry name" value="Cellulose-bd_IV"/>
</dbReference>
<evidence type="ECO:0000256" key="3">
    <source>
        <dbReference type="ARBA" id="ARBA00009017"/>
    </source>
</evidence>
<dbReference type="InterPro" id="IPR006311">
    <property type="entry name" value="TAT_signal"/>
</dbReference>
<dbReference type="Gene3D" id="2.60.40.10">
    <property type="entry name" value="Immunoglobulins"/>
    <property type="match status" value="1"/>
</dbReference>
<dbReference type="Pfam" id="PF03422">
    <property type="entry name" value="CBM_6"/>
    <property type="match status" value="2"/>
</dbReference>
<dbReference type="SUPFAM" id="SSF48317">
    <property type="entry name" value="Acid phosphatase/Vanadium-dependent haloperoxidase"/>
    <property type="match status" value="1"/>
</dbReference>
<dbReference type="GO" id="GO:0005829">
    <property type="term" value="C:cytosol"/>
    <property type="evidence" value="ECO:0007669"/>
    <property type="project" value="TreeGrafter"/>
</dbReference>
<dbReference type="PROSITE" id="PS50853">
    <property type="entry name" value="FN3"/>
    <property type="match status" value="2"/>
</dbReference>
<dbReference type="InterPro" id="IPR001011">
    <property type="entry name" value="Acid_Pase_classA_bac"/>
</dbReference>
<dbReference type="InterPro" id="IPR014718">
    <property type="entry name" value="GH-type_carb-bd"/>
</dbReference>
<dbReference type="CDD" id="cd03397">
    <property type="entry name" value="PAP2_acid_phosphatase"/>
    <property type="match status" value="1"/>
</dbReference>
<dbReference type="STRING" id="1428628.WN71_015540"/>
<dbReference type="SMART" id="SM00014">
    <property type="entry name" value="acidPPc"/>
    <property type="match status" value="1"/>
</dbReference>
<comment type="similarity">
    <text evidence="3">Belongs to the class A bacterial acid phosphatase family.</text>
</comment>
<dbReference type="Gene3D" id="1.20.1270.90">
    <property type="entry name" value="AF1782-like"/>
    <property type="match status" value="1"/>
</dbReference>
<evidence type="ECO:0000313" key="15">
    <source>
        <dbReference type="Proteomes" id="UP000034196"/>
    </source>
</evidence>
<dbReference type="CDD" id="cd04084">
    <property type="entry name" value="CBM6_xylanase-like"/>
    <property type="match status" value="1"/>
</dbReference>
<dbReference type="SUPFAM" id="SSF49785">
    <property type="entry name" value="Galactose-binding domain-like"/>
    <property type="match status" value="3"/>
</dbReference>
<dbReference type="InterPro" id="IPR005084">
    <property type="entry name" value="CBM6"/>
</dbReference>
<evidence type="ECO:0000259" key="13">
    <source>
        <dbReference type="PROSITE" id="PS51175"/>
    </source>
</evidence>
<dbReference type="Gene3D" id="2.70.98.10">
    <property type="match status" value="1"/>
</dbReference>
<dbReference type="SUPFAM" id="SSF49265">
    <property type="entry name" value="Fibronectin type III"/>
    <property type="match status" value="1"/>
</dbReference>
<feature type="domain" description="CBM6" evidence="13">
    <location>
        <begin position="1307"/>
        <end position="1451"/>
    </location>
</feature>
<dbReference type="InterPro" id="IPR000326">
    <property type="entry name" value="PAP2/HPO"/>
</dbReference>
<dbReference type="GO" id="GO:0000224">
    <property type="term" value="F:peptide-N4-(N-acetyl-beta-glucosaminyl)asparagine amidase activity"/>
    <property type="evidence" value="ECO:0007669"/>
    <property type="project" value="TreeGrafter"/>
</dbReference>
<evidence type="ECO:0000256" key="6">
    <source>
        <dbReference type="ARBA" id="ARBA00022764"/>
    </source>
</evidence>
<evidence type="ECO:0000256" key="8">
    <source>
        <dbReference type="ARBA" id="ARBA00023295"/>
    </source>
</evidence>
<feature type="compositionally biased region" description="Low complexity" evidence="10">
    <location>
        <begin position="39"/>
        <end position="54"/>
    </location>
</feature>
<keyword evidence="15" id="KW-1185">Reference proteome</keyword>
<dbReference type="Pfam" id="PF00041">
    <property type="entry name" value="fn3"/>
    <property type="match status" value="1"/>
</dbReference>
<dbReference type="SMART" id="SM00606">
    <property type="entry name" value="CBD_IV"/>
    <property type="match status" value="2"/>
</dbReference>
<keyword evidence="9" id="KW-0119">Carbohydrate metabolism</keyword>
<dbReference type="InterPro" id="IPR050883">
    <property type="entry name" value="PNGase"/>
</dbReference>
<dbReference type="PROSITE" id="PS51175">
    <property type="entry name" value="CBM6"/>
    <property type="match status" value="3"/>
</dbReference>
<comment type="catalytic activity">
    <reaction evidence="1">
        <text>a phosphate monoester + H2O = an alcohol + phosphate</text>
        <dbReference type="Rhea" id="RHEA:15017"/>
        <dbReference type="ChEBI" id="CHEBI:15377"/>
        <dbReference type="ChEBI" id="CHEBI:30879"/>
        <dbReference type="ChEBI" id="CHEBI:43474"/>
        <dbReference type="ChEBI" id="CHEBI:67140"/>
        <dbReference type="EC" id="3.1.3.2"/>
    </reaction>
</comment>
<evidence type="ECO:0000256" key="2">
    <source>
        <dbReference type="ARBA" id="ARBA00004418"/>
    </source>
</evidence>
<keyword evidence="9" id="KW-0624">Polysaccharide degradation</keyword>
<feature type="domain" description="CBM6" evidence="13">
    <location>
        <begin position="1153"/>
        <end position="1300"/>
    </location>
</feature>
<feature type="compositionally biased region" description="Gly residues" evidence="10">
    <location>
        <begin position="2300"/>
        <end position="2329"/>
    </location>
</feature>
<evidence type="ECO:0000256" key="7">
    <source>
        <dbReference type="ARBA" id="ARBA00022801"/>
    </source>
</evidence>
<reference evidence="14" key="1">
    <citation type="submission" date="2016-10" db="EMBL/GenBank/DDBJ databases">
        <title>Genome sequence of Streptomyces mangrovisoli MUSC 149.</title>
        <authorList>
            <person name="Lee L.-H."/>
            <person name="Ser H.-L."/>
        </authorList>
    </citation>
    <scope>NUCLEOTIDE SEQUENCE [LARGE SCALE GENOMIC DNA]</scope>
    <source>
        <strain evidence="14">MUSC 149</strain>
    </source>
</reference>
<keyword evidence="8" id="KW-0326">Glycosidase</keyword>
<dbReference type="Proteomes" id="UP000034196">
    <property type="component" value="Unassembled WGS sequence"/>
</dbReference>
<evidence type="ECO:0000256" key="5">
    <source>
        <dbReference type="ARBA" id="ARBA00022729"/>
    </source>
</evidence>
<keyword evidence="6" id="KW-0574">Periplasm</keyword>
<sequence>MVRPDRRRRRLLRATVCALLAGALGLTTLTAGGTAVASAPAGATTASGTTASGTDYTQRVDPFVSTRGDDGNDLPGAEAPHSLAKVNPMTTPDRNHSGYDYDEDHIAGFTATDLDGVGGSGGGGDLLVVPTSVQYDSRPATGTYAHAYRHDDETATPGYYQVGLGALGGTGSAVTQTGGTVDAEMTATTRTALERYRFPDGSDPELVLDLANNYTSRTRSTLSATTLSDGTTAISGLVAGSFNGAAYRLYYYATTNVPVTSLRSWGADGKLSGATTQDGGDTGAILQFDKSAASDVELHITLSPISAEQAAVDQRNEVGGSTFDQARAQTKADWNSTLGAVDVKSSATSDPGSTLTDEFYTHLYRMYALPVNATSTSGTYRGVDGAVHKTNGFTYYDGWSTWDDFRKYSVEAYIDPVTYRDLVQSLIELFADAHTSGKSLGSLTHSVPTVRWERSAVVIADAISKGYRDFDRLDEAYPALLSSTGYYTGAQLRQGYVSGDPGTTVQRGYDQWALSVVAGALEKSDDETKLRTQSTMAIDNLVKSGAWTAADGTKVGLLTPRATGGDWQSADYEKFEAAGLYQGTLWQYNWYDAYDMGGLIKAMGGAQAGKAAVEHLFGEDSDAADGSTMLHSNANEIDLQAPYLFNYVGEPGLTQKWVRAIYTGTTWNRYLATGSTNEAPSSGGEFTPPVDTQVYQLSPHGFLPTMDNDAGTMSTMFVAAALGLFPVTSGSSQFQIGSPFFESTTITYADGRHFTVKADGVSPSTYYVQSATLNGSRFANTWLDYAQIVSGGTLEFTMGAKASDWGTHTAAAYSLDTDTDTGGGTASGSGRTVVSADPGTLATSADGTVDGDIRLSLSGPASFAARKGTSLTATGAASVSGLPAGVTADLRVTGAHTATLSLTGSTKVDARLDIAFHDGAFGRGTTTDSLTGTGVSPADPLVVSAAAVARKALAALVDQASLVRAGHYSDGSWTLFRSALDRARTVLADSASGTGTIMAADDTLQSAVDGLTIDEGGYAVLQAESPDQKYGADLKAEAYYSDGDLGGVTEGSWETFDKLDFGGVAPHSVSVRYANSQAANATPSSVDIHAGGADGPVVATVQLPGTGGWQYYATVQAAVTDPDALLAASSATFVFHAPSGQSWVSNFDWYQFSPDQVASSTSTTLATLNAGNTTATGGGSSELDLANGIFENVTNGAWAEWQGTRLGEGADTVTVSYDKPQSRAASDSRIELHLGAKDDARSVDIPLGYTGSGWGTVATTTVQLDPSVFAGVQDVYADFVSGTQSAGQPYVANVYALTLTSSADAPLAFDATAFTASGGGGLKSETATWTGAGSATDLGGTYDGAWLDYGDLDFGSSAKDTVTLTYVNNSARCGTGSAVQLYLDSFDPAALGTPYASIPLPVTGSAWSSGGTTSLTLPKAITGTHRVHLRLTTQADSSHPYVANLGRVTFSHVGTPAATDTTALRKAIDTFAGLSDDASRYDTIDFGVFLRELGAARALVDASDAAQSEVDAQTRSLTLAVGQLIPLPRLKLEDLITAVSALDDARYTDALWTAFTDALAAARTAVADGAATDETLTARYDALDHARSGLTTKPRTVPAVPGAVSATSSGTSVTVAWSAPEDDGGSAVTGYRVTLDDGHQVTIRDPHSRSTTFTWLPTGASYTARVRAVNAVGASRPSAATQPVVTGDSTPQPPTVTGVVTDGHHVRVTWRAAGDGGFPVVGYTVTLDDGTATHVSGTAATALLTTRGDAPTHTAAVTAVTLAGTSDDTGTGADATATADANTVADAADSAGSAASDGTASDATAAAVTSSDPADYVPSPFSSDTLDASYASDTWPATGDGSDYFDDLLSGFDDLGSTTLGANSKVASGTSPTAQNDRIALGINNAATQSEVDRAETDATNSPTVTMADGLGSRLGRLYLDALDAGRLPKTSALFARVAQGLDTHAEAKDHYGYLRPYVRLGFVGDGGDVYESQDGSYSGLAGDGSYPSGHTYSGYETGTLLATLLPELAPSILARTSEYGDNRIVLGFHYPLDVMGGRITGQATVAHRWADPEFRQLLLAAHTEMENVLLAQCSAQGYGDTLAACAGDSYDGLSQAQDVDLYTQRLTYGFSQTGKAGQTLVTPSDAAALLTTAFPDLTTGQRTQVLEQTATDSGYPLDLTGGGEASWQRIDLAAAMSAQVVVDADGQVTVTGRTDATRASVAGARAITVGGVAIDGFDPDTATYVVDLPRNARIPAVSAVAAASGARVKVTDGGSVLASGEAGFTTRTIEVTSANGAVTRTYTVGFRRTGQDHRPVAAGGSGDRATGGSGDGAPSGPWGGTGTAGGAGLWSRGTEWAETRGGLRG</sequence>
<feature type="domain" description="Fibronectin type-III" evidence="12">
    <location>
        <begin position="1597"/>
        <end position="1689"/>
    </location>
</feature>
<name>A0A1J4NXD6_9ACTN</name>
<dbReference type="Gene3D" id="1.20.1270.70">
    <property type="entry name" value="Designed single chain three-helix bundle"/>
    <property type="match status" value="1"/>
</dbReference>
<dbReference type="GO" id="GO:0016798">
    <property type="term" value="F:hydrolase activity, acting on glycosyl bonds"/>
    <property type="evidence" value="ECO:0007669"/>
    <property type="project" value="UniProtKB-KW"/>
</dbReference>
<dbReference type="InterPro" id="IPR008979">
    <property type="entry name" value="Galactose-bd-like_sf"/>
</dbReference>
<feature type="region of interest" description="Disordered" evidence="10">
    <location>
        <begin position="39"/>
        <end position="93"/>
    </location>
</feature>
<dbReference type="GO" id="GO:0030246">
    <property type="term" value="F:carbohydrate binding"/>
    <property type="evidence" value="ECO:0007669"/>
    <property type="project" value="InterPro"/>
</dbReference>
<comment type="caution">
    <text evidence="14">The sequence shown here is derived from an EMBL/GenBank/DDBJ whole genome shotgun (WGS) entry which is preliminary data.</text>
</comment>
<dbReference type="PROSITE" id="PS01157">
    <property type="entry name" value="ACID_PHOSPH_CL_A"/>
    <property type="match status" value="1"/>
</dbReference>
<dbReference type="Gene3D" id="1.20.1610.10">
    <property type="entry name" value="alpha-1,2-mannosidases domains"/>
    <property type="match status" value="1"/>
</dbReference>
<evidence type="ECO:0000256" key="10">
    <source>
        <dbReference type="SAM" id="MobiDB-lite"/>
    </source>
</evidence>
<dbReference type="Pfam" id="PF07971">
    <property type="entry name" value="Glyco_hydro_92"/>
    <property type="match status" value="2"/>
</dbReference>
<comment type="subcellular location">
    <subcellularLocation>
        <location evidence="2">Periplasm</location>
    </subcellularLocation>
</comment>
<dbReference type="GO" id="GO:0006516">
    <property type="term" value="P:glycoprotein catabolic process"/>
    <property type="evidence" value="ECO:0007669"/>
    <property type="project" value="TreeGrafter"/>
</dbReference>
<gene>
    <name evidence="14" type="ORF">WN71_015540</name>
</gene>
<evidence type="ECO:0000256" key="9">
    <source>
        <dbReference type="ARBA" id="ARBA00023326"/>
    </source>
</evidence>
<feature type="domain" description="CBM6" evidence="13">
    <location>
        <begin position="1019"/>
        <end position="1153"/>
    </location>
</feature>
<proteinExistence type="inferred from homology"/>
<evidence type="ECO:0000259" key="12">
    <source>
        <dbReference type="PROSITE" id="PS50853"/>
    </source>
</evidence>
<feature type="chain" id="PRO_5038419470" description="acid phosphatase" evidence="11">
    <location>
        <begin position="32"/>
        <end position="2346"/>
    </location>
</feature>
<dbReference type="Pfam" id="PF01569">
    <property type="entry name" value="PAP2"/>
    <property type="match status" value="1"/>
</dbReference>
<dbReference type="Gene3D" id="1.20.144.10">
    <property type="entry name" value="Phosphatidic acid phosphatase type 2/haloperoxidase"/>
    <property type="match status" value="1"/>
</dbReference>
<dbReference type="Pfam" id="PF17678">
    <property type="entry name" value="Glyco_hydro_92N"/>
    <property type="match status" value="1"/>
</dbReference>
<evidence type="ECO:0000256" key="4">
    <source>
        <dbReference type="ARBA" id="ARBA00012646"/>
    </source>
</evidence>
<dbReference type="InterPro" id="IPR036116">
    <property type="entry name" value="FN3_sf"/>
</dbReference>
<dbReference type="SMART" id="SM00060">
    <property type="entry name" value="FN3"/>
    <property type="match status" value="2"/>
</dbReference>
<dbReference type="PANTHER" id="PTHR12143:SF39">
    <property type="entry name" value="SECRETED PROTEIN"/>
    <property type="match status" value="1"/>
</dbReference>
<dbReference type="GO" id="GO:0000272">
    <property type="term" value="P:polysaccharide catabolic process"/>
    <property type="evidence" value="ECO:0007669"/>
    <property type="project" value="UniProtKB-KW"/>
</dbReference>
<evidence type="ECO:0000256" key="1">
    <source>
        <dbReference type="ARBA" id="ARBA00000032"/>
    </source>
</evidence>
<feature type="signal peptide" evidence="11">
    <location>
        <begin position="1"/>
        <end position="31"/>
    </location>
</feature>
<keyword evidence="7" id="KW-0378">Hydrolase</keyword>
<dbReference type="EMBL" id="LAVA02000034">
    <property type="protein sequence ID" value="OIJ66984.1"/>
    <property type="molecule type" value="Genomic_DNA"/>
</dbReference>
<dbReference type="InterPro" id="IPR003961">
    <property type="entry name" value="FN3_dom"/>
</dbReference>
<dbReference type="Gene3D" id="3.30.2080.10">
    <property type="entry name" value="GH92 mannosidase domain"/>
    <property type="match status" value="1"/>
</dbReference>
<dbReference type="EC" id="3.1.3.2" evidence="4"/>
<dbReference type="GO" id="GO:0003993">
    <property type="term" value="F:acid phosphatase activity"/>
    <property type="evidence" value="ECO:0007669"/>
    <property type="project" value="UniProtKB-EC"/>
</dbReference>
<dbReference type="InterPro" id="IPR036938">
    <property type="entry name" value="PAP2/HPO_sf"/>
</dbReference>
<feature type="region of interest" description="Disordered" evidence="10">
    <location>
        <begin position="2289"/>
        <end position="2346"/>
    </location>
</feature>
<feature type="domain" description="Fibronectin type-III" evidence="12">
    <location>
        <begin position="1690"/>
        <end position="1781"/>
    </location>
</feature>
<organism evidence="14 15">
    <name type="scientific">Streptomyces mangrovisoli</name>
    <dbReference type="NCBI Taxonomy" id="1428628"/>
    <lineage>
        <taxon>Bacteria</taxon>
        <taxon>Bacillati</taxon>
        <taxon>Actinomycetota</taxon>
        <taxon>Actinomycetes</taxon>
        <taxon>Kitasatosporales</taxon>
        <taxon>Streptomycetaceae</taxon>
        <taxon>Streptomyces</taxon>
    </lineage>
</organism>
<dbReference type="GO" id="GO:0030288">
    <property type="term" value="C:outer membrane-bounded periplasmic space"/>
    <property type="evidence" value="ECO:0007669"/>
    <property type="project" value="InterPro"/>
</dbReference>